<dbReference type="Proteomes" id="UP001510562">
    <property type="component" value="Chromosome"/>
</dbReference>
<sequence>MSIKFQPVIKWSGSKRSQSEEIVNKFPDIIDTYYEPFIGGGSVMFQLLNSNKKVKRYICSDINEDLISLWNAIKSDTESLCLKYEKLWNELNKDEDIERKKKYYYSIRNSYNSTRKPELFLFLSRTCVNGLIRYNSKNEFNTSLHFSRNGINPKKLKEIIYQWSKILNDKNVVFLKQSYEKVYPKSNDFIYLDPPYANTKGMYQGTIDYEYFWDWIRTLECKLALSFDGKLGNKDKTYDVPKDIYKIHNYLYSGISVFKKIKQKQEPVYESLYLNY</sequence>
<evidence type="ECO:0000313" key="1">
    <source>
        <dbReference type="EMBL" id="AKP44734.1"/>
    </source>
</evidence>
<gene>
    <name evidence="1" type="ORF">CDIF1296T_phi060</name>
</gene>
<reference evidence="1 2" key="1">
    <citation type="journal article" date="2015" name="Genome Announc.">
        <title>Complete Genome Sequence of the Novel Temperate Clostridium difficile Phage phiCDIF1296T.</title>
        <authorList>
            <person name="Wittmann J."/>
            <person name="Riedel T."/>
            <person name="Bunk B."/>
            <person name="Sproer C."/>
            <person name="Gronow S."/>
            <person name="Overmann J."/>
        </authorList>
    </citation>
    <scope>NUCLEOTIDE SEQUENCE [LARGE SCALE GENOMIC DNA]</scope>
    <source>
        <strain evidence="2">ATCC 9689 / DSM 1296 / BCRC 10642 / JCM 1296 / NCIMB 10666 / NCTC 11209 / 90556-M6S</strain>
    </source>
</reference>
<keyword evidence="2" id="KW-1185">Reference proteome</keyword>
<keyword evidence="1" id="KW-0808">Transferase</keyword>
<proteinExistence type="predicted"/>
<accession>A0ACA7UNK4</accession>
<evidence type="ECO:0000313" key="2">
    <source>
        <dbReference type="Proteomes" id="UP001510562"/>
    </source>
</evidence>
<protein>
    <submittedName>
        <fullName evidence="1">DNA adenine methylase</fullName>
        <ecNumber evidence="1">2.1.1.72</ecNumber>
    </submittedName>
</protein>
<organism evidence="1 2">
    <name type="scientific">Clostridioides difficile ATCC 9689 = DSM 1296</name>
    <dbReference type="NCBI Taxonomy" id="1121308"/>
    <lineage>
        <taxon>Bacteria</taxon>
        <taxon>Bacillati</taxon>
        <taxon>Bacillota</taxon>
        <taxon>Clostridia</taxon>
        <taxon>Peptostreptococcales</taxon>
        <taxon>Peptostreptococcaceae</taxon>
        <taxon>Clostridioides</taxon>
    </lineage>
</organism>
<dbReference type="EC" id="2.1.1.72" evidence="1"/>
<name>A0ACA7UNK4_CLODI</name>
<keyword evidence="1" id="KW-0489">Methyltransferase</keyword>
<dbReference type="EMBL" id="CP011970">
    <property type="protein sequence ID" value="AKP44734.1"/>
    <property type="molecule type" value="Genomic_DNA"/>
</dbReference>